<evidence type="ECO:0000256" key="1">
    <source>
        <dbReference type="SAM" id="Phobius"/>
    </source>
</evidence>
<dbReference type="EMBL" id="BGZK01001976">
    <property type="protein sequence ID" value="GBP89119.1"/>
    <property type="molecule type" value="Genomic_DNA"/>
</dbReference>
<keyword evidence="1" id="KW-0472">Membrane</keyword>
<protein>
    <submittedName>
        <fullName evidence="2">Uncharacterized protein</fullName>
    </submittedName>
</protein>
<comment type="caution">
    <text evidence="2">The sequence shown here is derived from an EMBL/GenBank/DDBJ whole genome shotgun (WGS) entry which is preliminary data.</text>
</comment>
<dbReference type="AlphaFoldDB" id="A0A4C1ZQC3"/>
<keyword evidence="1" id="KW-0812">Transmembrane</keyword>
<keyword evidence="1" id="KW-1133">Transmembrane helix</keyword>
<evidence type="ECO:0000313" key="3">
    <source>
        <dbReference type="Proteomes" id="UP000299102"/>
    </source>
</evidence>
<organism evidence="2 3">
    <name type="scientific">Eumeta variegata</name>
    <name type="common">Bagworm moth</name>
    <name type="synonym">Eumeta japonica</name>
    <dbReference type="NCBI Taxonomy" id="151549"/>
    <lineage>
        <taxon>Eukaryota</taxon>
        <taxon>Metazoa</taxon>
        <taxon>Ecdysozoa</taxon>
        <taxon>Arthropoda</taxon>
        <taxon>Hexapoda</taxon>
        <taxon>Insecta</taxon>
        <taxon>Pterygota</taxon>
        <taxon>Neoptera</taxon>
        <taxon>Endopterygota</taxon>
        <taxon>Lepidoptera</taxon>
        <taxon>Glossata</taxon>
        <taxon>Ditrysia</taxon>
        <taxon>Tineoidea</taxon>
        <taxon>Psychidae</taxon>
        <taxon>Oiketicinae</taxon>
        <taxon>Eumeta</taxon>
    </lineage>
</organism>
<reference evidence="2 3" key="1">
    <citation type="journal article" date="2019" name="Commun. Biol.">
        <title>The bagworm genome reveals a unique fibroin gene that provides high tensile strength.</title>
        <authorList>
            <person name="Kono N."/>
            <person name="Nakamura H."/>
            <person name="Ohtoshi R."/>
            <person name="Tomita M."/>
            <person name="Numata K."/>
            <person name="Arakawa K."/>
        </authorList>
    </citation>
    <scope>NUCLEOTIDE SEQUENCE [LARGE SCALE GENOMIC DNA]</scope>
</reference>
<gene>
    <name evidence="2" type="ORF">EVAR_62600_1</name>
</gene>
<proteinExistence type="predicted"/>
<keyword evidence="3" id="KW-1185">Reference proteome</keyword>
<evidence type="ECO:0000313" key="2">
    <source>
        <dbReference type="EMBL" id="GBP89119.1"/>
    </source>
</evidence>
<name>A0A4C1ZQC3_EUMVA</name>
<dbReference type="Proteomes" id="UP000299102">
    <property type="component" value="Unassembled WGS sequence"/>
</dbReference>
<accession>A0A4C1ZQC3</accession>
<sequence length="130" mass="13803">MDLLPRTPSILRCQLGTAVVHGRDAPSINCSRIDASIGGFSSGCSTVVIGRLRYSSLDHPFSLVCYCVPVFLPAVFRSVVLRACMKSNATTAGANIEPILAKIVTPPTPTLRATVGYNSPVKRKSDGTEP</sequence>
<feature type="transmembrane region" description="Helical" evidence="1">
    <location>
        <begin position="61"/>
        <end position="80"/>
    </location>
</feature>